<sequence length="193" mass="21104">MVLVAGEAASAATATASSQAGEESGSRESPRPSQGGRAVQRTPRSTPSPTTRVSPYPLHVRTAPQLLSSSVPTTRRQARVSLDASPVNAAHDEHRLQLLVQPLVKDTVGSRDTLATMPKVFAANGATFSDIMHKLWEQFSCRVRGLTVKQDDTWSITDPIEAAWYKAMQFKWNSHLVPTTKSEAAWNRWLAAR</sequence>
<feature type="compositionally biased region" description="Low complexity" evidence="1">
    <location>
        <begin position="31"/>
        <end position="55"/>
    </location>
</feature>
<feature type="compositionally biased region" description="Low complexity" evidence="1">
    <location>
        <begin position="1"/>
        <end position="23"/>
    </location>
</feature>
<dbReference type="AlphaFoldDB" id="A0A9W6YMZ5"/>
<feature type="compositionally biased region" description="Polar residues" evidence="1">
    <location>
        <begin position="65"/>
        <end position="75"/>
    </location>
</feature>
<dbReference type="OrthoDB" id="126603at2759"/>
<dbReference type="EMBL" id="BSXT01018865">
    <property type="protein sequence ID" value="GMG15051.1"/>
    <property type="molecule type" value="Genomic_DNA"/>
</dbReference>
<protein>
    <submittedName>
        <fullName evidence="2">Unnamed protein product</fullName>
    </submittedName>
</protein>
<evidence type="ECO:0000256" key="1">
    <source>
        <dbReference type="SAM" id="MobiDB-lite"/>
    </source>
</evidence>
<gene>
    <name evidence="2" type="ORF">Pfra01_002931900</name>
</gene>
<dbReference type="Proteomes" id="UP001165121">
    <property type="component" value="Unassembled WGS sequence"/>
</dbReference>
<organism evidence="2 3">
    <name type="scientific">Phytophthora fragariaefolia</name>
    <dbReference type="NCBI Taxonomy" id="1490495"/>
    <lineage>
        <taxon>Eukaryota</taxon>
        <taxon>Sar</taxon>
        <taxon>Stramenopiles</taxon>
        <taxon>Oomycota</taxon>
        <taxon>Peronosporomycetes</taxon>
        <taxon>Peronosporales</taxon>
        <taxon>Peronosporaceae</taxon>
        <taxon>Phytophthora</taxon>
    </lineage>
</organism>
<evidence type="ECO:0000313" key="2">
    <source>
        <dbReference type="EMBL" id="GMG15051.1"/>
    </source>
</evidence>
<comment type="caution">
    <text evidence="2">The sequence shown here is derived from an EMBL/GenBank/DDBJ whole genome shotgun (WGS) entry which is preliminary data.</text>
</comment>
<evidence type="ECO:0000313" key="3">
    <source>
        <dbReference type="Proteomes" id="UP001165121"/>
    </source>
</evidence>
<proteinExistence type="predicted"/>
<reference evidence="2" key="1">
    <citation type="submission" date="2023-04" db="EMBL/GenBank/DDBJ databases">
        <title>Phytophthora fragariaefolia NBRC 109709.</title>
        <authorList>
            <person name="Ichikawa N."/>
            <person name="Sato H."/>
            <person name="Tonouchi N."/>
        </authorList>
    </citation>
    <scope>NUCLEOTIDE SEQUENCE</scope>
    <source>
        <strain evidence="2">NBRC 109709</strain>
    </source>
</reference>
<feature type="region of interest" description="Disordered" evidence="1">
    <location>
        <begin position="1"/>
        <end position="78"/>
    </location>
</feature>
<name>A0A9W6YMZ5_9STRA</name>
<accession>A0A9W6YMZ5</accession>
<keyword evidence="3" id="KW-1185">Reference proteome</keyword>